<reference evidence="1 2" key="1">
    <citation type="submission" date="2018-05" db="EMBL/GenBank/DDBJ databases">
        <title>Marinifilum breve JC075T sp. nov., a marine bacterium isolated from Yongle Blue Hole in the South China Sea.</title>
        <authorList>
            <person name="Fu T."/>
        </authorList>
    </citation>
    <scope>NUCLEOTIDE SEQUENCE [LARGE SCALE GENOMIC DNA]</scope>
    <source>
        <strain evidence="1 2">JC075</strain>
    </source>
</reference>
<evidence type="ECO:0000313" key="1">
    <source>
        <dbReference type="EMBL" id="PXX95163.1"/>
    </source>
</evidence>
<dbReference type="AlphaFoldDB" id="A0A2V3ZRJ1"/>
<dbReference type="Proteomes" id="UP000248079">
    <property type="component" value="Unassembled WGS sequence"/>
</dbReference>
<comment type="caution">
    <text evidence="1">The sequence shown here is derived from an EMBL/GenBank/DDBJ whole genome shotgun (WGS) entry which is preliminary data.</text>
</comment>
<accession>A0A2V3ZRJ1</accession>
<sequence length="156" mass="17801">MLFSSVVFSQQEKCVFFKLVNTSIKNENLNLKMSIENTGDTSLIVYKPSLEAICLSILKVSLIDIESGEIYDVFPCEEVIDLDGIKVNYKDFICLNSHEIFAVNLSFSLNDIVPYLMKNKKYSIRSKFLLSGVDFYPKKEGLVQSDLISNKLPIFY</sequence>
<protein>
    <submittedName>
        <fullName evidence="1">Uncharacterized protein</fullName>
    </submittedName>
</protein>
<dbReference type="EMBL" id="QFLI01000017">
    <property type="protein sequence ID" value="PXX95163.1"/>
    <property type="molecule type" value="Genomic_DNA"/>
</dbReference>
<name>A0A2V3ZRJ1_9BACT</name>
<proteinExistence type="predicted"/>
<keyword evidence="2" id="KW-1185">Reference proteome</keyword>
<evidence type="ECO:0000313" key="2">
    <source>
        <dbReference type="Proteomes" id="UP000248079"/>
    </source>
</evidence>
<organism evidence="1 2">
    <name type="scientific">Marinifilum breve</name>
    <dbReference type="NCBI Taxonomy" id="2184082"/>
    <lineage>
        <taxon>Bacteria</taxon>
        <taxon>Pseudomonadati</taxon>
        <taxon>Bacteroidota</taxon>
        <taxon>Bacteroidia</taxon>
        <taxon>Marinilabiliales</taxon>
        <taxon>Marinifilaceae</taxon>
    </lineage>
</organism>
<gene>
    <name evidence="1" type="ORF">DF185_22555</name>
</gene>